<dbReference type="SUPFAM" id="SSF54427">
    <property type="entry name" value="NTF2-like"/>
    <property type="match status" value="1"/>
</dbReference>
<gene>
    <name evidence="2" type="ORF">F506_05270</name>
</gene>
<dbReference type="Gene3D" id="3.10.450.50">
    <property type="match status" value="1"/>
</dbReference>
<keyword evidence="1" id="KW-0732">Signal</keyword>
<dbReference type="RefSeq" id="WP_053195656.1">
    <property type="nucleotide sequence ID" value="NZ_CP011409.1"/>
</dbReference>
<dbReference type="EMBL" id="CP011409">
    <property type="protein sequence ID" value="AKZ62154.1"/>
    <property type="molecule type" value="Genomic_DNA"/>
</dbReference>
<dbReference type="Proteomes" id="UP000063429">
    <property type="component" value="Chromosome"/>
</dbReference>
<dbReference type="InterPro" id="IPR009959">
    <property type="entry name" value="Cyclase_SnoaL-like"/>
</dbReference>
<feature type="signal peptide" evidence="1">
    <location>
        <begin position="1"/>
        <end position="28"/>
    </location>
</feature>
<name>A0ABN4HU56_9BURK</name>
<sequence length="187" mass="20095">MHNKNWQRALTLALAAAGYGGVSAGASAGASVELSLPAPQHIAIDTAPARADTDVRVLAARRYAAFWNTGDAQFARQALSPSFIDRTLPAGRPQGVDGPLQASEGFRKAVPDLNAEVQDMTVAGDRVAVHLRFRGHFTGVFGQLQGKGQAVDFQAHDLYRIQDGRIAENWHLEDNLTLMQQLGAIPQ</sequence>
<dbReference type="PANTHER" id="PTHR38436:SF1">
    <property type="entry name" value="ESTER CYCLASE"/>
    <property type="match status" value="1"/>
</dbReference>
<dbReference type="PANTHER" id="PTHR38436">
    <property type="entry name" value="POLYKETIDE CYCLASE SNOAL-LIKE DOMAIN"/>
    <property type="match status" value="1"/>
</dbReference>
<proteinExistence type="predicted"/>
<feature type="chain" id="PRO_5046105073" evidence="1">
    <location>
        <begin position="29"/>
        <end position="187"/>
    </location>
</feature>
<evidence type="ECO:0000256" key="1">
    <source>
        <dbReference type="SAM" id="SignalP"/>
    </source>
</evidence>
<keyword evidence="3" id="KW-1185">Reference proteome</keyword>
<dbReference type="Pfam" id="PF07366">
    <property type="entry name" value="SnoaL"/>
    <property type="match status" value="1"/>
</dbReference>
<dbReference type="InterPro" id="IPR032710">
    <property type="entry name" value="NTF2-like_dom_sf"/>
</dbReference>
<reference evidence="3" key="1">
    <citation type="journal article" date="2015" name="Genome Announc.">
        <title>Complete Genome Sequence of Herbaspirillum hiltneri N3 (DSM 17495), Isolated from Surface-Sterilized Wheat Roots.</title>
        <authorList>
            <person name="Guizelini D."/>
            <person name="Saizaki P.M."/>
            <person name="Coimbra N.A."/>
            <person name="Weiss V.A."/>
            <person name="Faoro H."/>
            <person name="Sfeir M.Z."/>
            <person name="Baura V.A."/>
            <person name="Monteiro R.A."/>
            <person name="Chubatsu L.S."/>
            <person name="Souza E.M."/>
            <person name="Cruz L.M."/>
            <person name="Pedrosa F.O."/>
            <person name="Raittz R.T."/>
            <person name="Marchaukoski J.N."/>
            <person name="Steffens M.B."/>
        </authorList>
    </citation>
    <scope>NUCLEOTIDE SEQUENCE [LARGE SCALE GENOMIC DNA]</scope>
    <source>
        <strain evidence="3">N3</strain>
    </source>
</reference>
<protein>
    <submittedName>
        <fullName evidence="2">Ester cyclase</fullName>
    </submittedName>
</protein>
<organism evidence="2 3">
    <name type="scientific">Herbaspirillum hiltneri N3</name>
    <dbReference type="NCBI Taxonomy" id="1262470"/>
    <lineage>
        <taxon>Bacteria</taxon>
        <taxon>Pseudomonadati</taxon>
        <taxon>Pseudomonadota</taxon>
        <taxon>Betaproteobacteria</taxon>
        <taxon>Burkholderiales</taxon>
        <taxon>Oxalobacteraceae</taxon>
        <taxon>Herbaspirillum</taxon>
    </lineage>
</organism>
<evidence type="ECO:0000313" key="3">
    <source>
        <dbReference type="Proteomes" id="UP000063429"/>
    </source>
</evidence>
<accession>A0ABN4HU56</accession>
<evidence type="ECO:0000313" key="2">
    <source>
        <dbReference type="EMBL" id="AKZ62154.1"/>
    </source>
</evidence>